<dbReference type="CDD" id="cd03214">
    <property type="entry name" value="ABC_Iron-Siderophores_B12_Hemin"/>
    <property type="match status" value="1"/>
</dbReference>
<dbReference type="Pfam" id="PF00005">
    <property type="entry name" value="ABC_tran"/>
    <property type="match status" value="1"/>
</dbReference>
<dbReference type="Proteomes" id="UP000298781">
    <property type="component" value="Chromosome"/>
</dbReference>
<dbReference type="InterPro" id="IPR003593">
    <property type="entry name" value="AAA+_ATPase"/>
</dbReference>
<dbReference type="Gene3D" id="3.40.50.300">
    <property type="entry name" value="P-loop containing nucleotide triphosphate hydrolases"/>
    <property type="match status" value="1"/>
</dbReference>
<evidence type="ECO:0000313" key="9">
    <source>
        <dbReference type="Proteomes" id="UP000298781"/>
    </source>
</evidence>
<feature type="domain" description="ABC transporter" evidence="7">
    <location>
        <begin position="4"/>
        <end position="238"/>
    </location>
</feature>
<dbReference type="FunFam" id="3.40.50.300:FF:000134">
    <property type="entry name" value="Iron-enterobactin ABC transporter ATP-binding protein"/>
    <property type="match status" value="1"/>
</dbReference>
<dbReference type="OrthoDB" id="9810077at2"/>
<dbReference type="PROSITE" id="PS00211">
    <property type="entry name" value="ABC_TRANSPORTER_1"/>
    <property type="match status" value="1"/>
</dbReference>
<reference evidence="8 9" key="1">
    <citation type="submission" date="2019-04" db="EMBL/GenBank/DDBJ databases">
        <title>Phreatobacter aquaticus sp. nov.</title>
        <authorList>
            <person name="Choi A."/>
        </authorList>
    </citation>
    <scope>NUCLEOTIDE SEQUENCE [LARGE SCALE GENOMIC DNA]</scope>
    <source>
        <strain evidence="8 9">KCTC 52518</strain>
    </source>
</reference>
<comment type="function">
    <text evidence="6">Part of the ABC transporter complex HmuTUV involved in hemin import. Responsible for energy coupling to the transport system.</text>
</comment>
<evidence type="ECO:0000256" key="4">
    <source>
        <dbReference type="ARBA" id="ARBA00022840"/>
    </source>
</evidence>
<keyword evidence="4 8" id="KW-0067">ATP-binding</keyword>
<evidence type="ECO:0000256" key="3">
    <source>
        <dbReference type="ARBA" id="ARBA00022741"/>
    </source>
</evidence>
<dbReference type="PROSITE" id="PS50893">
    <property type="entry name" value="ABC_TRANSPORTER_2"/>
    <property type="match status" value="1"/>
</dbReference>
<dbReference type="KEGG" id="pstg:E8M01_19445"/>
<dbReference type="EMBL" id="CP039690">
    <property type="protein sequence ID" value="QCI66194.1"/>
    <property type="molecule type" value="Genomic_DNA"/>
</dbReference>
<protein>
    <submittedName>
        <fullName evidence="8">ABC transporter ATP-binding protein</fullName>
    </submittedName>
</protein>
<gene>
    <name evidence="8" type="ORF">E8M01_19445</name>
</gene>
<dbReference type="InterPro" id="IPR003439">
    <property type="entry name" value="ABC_transporter-like_ATP-bd"/>
</dbReference>
<evidence type="ECO:0000313" key="8">
    <source>
        <dbReference type="EMBL" id="QCI66194.1"/>
    </source>
</evidence>
<dbReference type="SMART" id="SM00382">
    <property type="entry name" value="AAA"/>
    <property type="match status" value="1"/>
</dbReference>
<accession>A0A4D7AX65</accession>
<dbReference type="RefSeq" id="WP_136961638.1">
    <property type="nucleotide sequence ID" value="NZ_CP039690.1"/>
</dbReference>
<comment type="similarity">
    <text evidence="1">Belongs to the ABC transporter superfamily.</text>
</comment>
<evidence type="ECO:0000256" key="5">
    <source>
        <dbReference type="ARBA" id="ARBA00022967"/>
    </source>
</evidence>
<sequence length="258" mass="26826">MSGLVLENVGVRLGRKAVVEAVSLVVPAGTFLAIVGPNGVGKTSLLKAIAGLTRSDGVIRLGGTDLARLPAEARARRLAYLPQRAEVAWALPVRDAVALGRLPHGDPFGRPTAADAQAVARALDRLDLGAFADRPVTALSGGERARVMLARVLATETQVILADEPTAALDPAQQLGVLELLRAVGVAGGIVVAVLHDLTLAARFADRIVVMDAGRIVADGPPATVLTDRLLADVFRLRCAITEIDGRRVPVPVGRIPG</sequence>
<keyword evidence="3" id="KW-0547">Nucleotide-binding</keyword>
<evidence type="ECO:0000256" key="6">
    <source>
        <dbReference type="ARBA" id="ARBA00037066"/>
    </source>
</evidence>
<dbReference type="AlphaFoldDB" id="A0A4D7AX65"/>
<dbReference type="InterPro" id="IPR017871">
    <property type="entry name" value="ABC_transporter-like_CS"/>
</dbReference>
<dbReference type="SUPFAM" id="SSF52540">
    <property type="entry name" value="P-loop containing nucleoside triphosphate hydrolases"/>
    <property type="match status" value="1"/>
</dbReference>
<evidence type="ECO:0000256" key="2">
    <source>
        <dbReference type="ARBA" id="ARBA00022448"/>
    </source>
</evidence>
<dbReference type="InterPro" id="IPR027417">
    <property type="entry name" value="P-loop_NTPase"/>
</dbReference>
<proteinExistence type="inferred from homology"/>
<keyword evidence="2" id="KW-0813">Transport</keyword>
<evidence type="ECO:0000256" key="1">
    <source>
        <dbReference type="ARBA" id="ARBA00005417"/>
    </source>
</evidence>
<dbReference type="PANTHER" id="PTHR42794:SF1">
    <property type="entry name" value="HEMIN IMPORT ATP-BINDING PROTEIN HMUV"/>
    <property type="match status" value="1"/>
</dbReference>
<dbReference type="GO" id="GO:0005524">
    <property type="term" value="F:ATP binding"/>
    <property type="evidence" value="ECO:0007669"/>
    <property type="project" value="UniProtKB-KW"/>
</dbReference>
<name>A0A4D7AX65_9HYPH</name>
<keyword evidence="9" id="KW-1185">Reference proteome</keyword>
<dbReference type="GO" id="GO:0016887">
    <property type="term" value="F:ATP hydrolysis activity"/>
    <property type="evidence" value="ECO:0007669"/>
    <property type="project" value="InterPro"/>
</dbReference>
<keyword evidence="5" id="KW-1278">Translocase</keyword>
<dbReference type="PANTHER" id="PTHR42794">
    <property type="entry name" value="HEMIN IMPORT ATP-BINDING PROTEIN HMUV"/>
    <property type="match status" value="1"/>
</dbReference>
<organism evidence="8 9">
    <name type="scientific">Phreatobacter stygius</name>
    <dbReference type="NCBI Taxonomy" id="1940610"/>
    <lineage>
        <taxon>Bacteria</taxon>
        <taxon>Pseudomonadati</taxon>
        <taxon>Pseudomonadota</taxon>
        <taxon>Alphaproteobacteria</taxon>
        <taxon>Hyphomicrobiales</taxon>
        <taxon>Phreatobacteraceae</taxon>
        <taxon>Phreatobacter</taxon>
    </lineage>
</organism>
<evidence type="ECO:0000259" key="7">
    <source>
        <dbReference type="PROSITE" id="PS50893"/>
    </source>
</evidence>